<keyword evidence="4" id="KW-1185">Reference proteome</keyword>
<evidence type="ECO:0000313" key="4">
    <source>
        <dbReference type="Proteomes" id="UP000295083"/>
    </source>
</evidence>
<dbReference type="AlphaFoldDB" id="A0A4R8QKE6"/>
<dbReference type="PANTHER" id="PTHR46411:SF2">
    <property type="entry name" value="AAA+ ATPASE DOMAIN-CONTAINING PROTEIN"/>
    <property type="match status" value="1"/>
</dbReference>
<dbReference type="Proteomes" id="UP000295083">
    <property type="component" value="Unassembled WGS sequence"/>
</dbReference>
<dbReference type="InterPro" id="IPR003959">
    <property type="entry name" value="ATPase_AAA_core"/>
</dbReference>
<dbReference type="EMBL" id="QAPG01000035">
    <property type="protein sequence ID" value="TDZ36035.1"/>
    <property type="molecule type" value="Genomic_DNA"/>
</dbReference>
<feature type="coiled-coil region" evidence="1">
    <location>
        <begin position="80"/>
        <end position="107"/>
    </location>
</feature>
<dbReference type="PANTHER" id="PTHR46411">
    <property type="entry name" value="FAMILY ATPASE, PUTATIVE-RELATED"/>
    <property type="match status" value="1"/>
</dbReference>
<keyword evidence="1" id="KW-0175">Coiled coil</keyword>
<comment type="caution">
    <text evidence="3">The sequence shown here is derived from an EMBL/GenBank/DDBJ whole genome shotgun (WGS) entry which is preliminary data.</text>
</comment>
<dbReference type="Gene3D" id="3.40.50.300">
    <property type="entry name" value="P-loop containing nucleotide triphosphate hydrolases"/>
    <property type="match status" value="1"/>
</dbReference>
<evidence type="ECO:0000256" key="1">
    <source>
        <dbReference type="SAM" id="Coils"/>
    </source>
</evidence>
<feature type="domain" description="AAA+ ATPase" evidence="2">
    <location>
        <begin position="690"/>
        <end position="817"/>
    </location>
</feature>
<reference evidence="3 4" key="1">
    <citation type="submission" date="2018-11" db="EMBL/GenBank/DDBJ databases">
        <title>Genome sequence and assembly of Colletotrichum spinosum.</title>
        <authorList>
            <person name="Gan P."/>
            <person name="Shirasu K."/>
        </authorList>
    </citation>
    <scope>NUCLEOTIDE SEQUENCE [LARGE SCALE GENOMIC DNA]</scope>
    <source>
        <strain evidence="3 4">CBS 515.97</strain>
    </source>
</reference>
<organism evidence="3 4">
    <name type="scientific">Colletotrichum spinosum</name>
    <dbReference type="NCBI Taxonomy" id="1347390"/>
    <lineage>
        <taxon>Eukaryota</taxon>
        <taxon>Fungi</taxon>
        <taxon>Dikarya</taxon>
        <taxon>Ascomycota</taxon>
        <taxon>Pezizomycotina</taxon>
        <taxon>Sordariomycetes</taxon>
        <taxon>Hypocreomycetidae</taxon>
        <taxon>Glomerellales</taxon>
        <taxon>Glomerellaceae</taxon>
        <taxon>Colletotrichum</taxon>
        <taxon>Colletotrichum orbiculare species complex</taxon>
    </lineage>
</organism>
<dbReference type="InterPro" id="IPR056599">
    <property type="entry name" value="AAA_lid_fung"/>
</dbReference>
<evidence type="ECO:0000259" key="2">
    <source>
        <dbReference type="SMART" id="SM00382"/>
    </source>
</evidence>
<dbReference type="GO" id="GO:0016887">
    <property type="term" value="F:ATP hydrolysis activity"/>
    <property type="evidence" value="ECO:0007669"/>
    <property type="project" value="InterPro"/>
</dbReference>
<dbReference type="SMART" id="SM00382">
    <property type="entry name" value="AAA"/>
    <property type="match status" value="1"/>
</dbReference>
<dbReference type="Pfam" id="PF00004">
    <property type="entry name" value="AAA"/>
    <property type="match status" value="1"/>
</dbReference>
<accession>A0A4R8QKE6</accession>
<dbReference type="Pfam" id="PF23232">
    <property type="entry name" value="AAA_lid_13"/>
    <property type="match status" value="1"/>
</dbReference>
<name>A0A4R8QKE6_9PEZI</name>
<sequence length="917" mass="104668">MDRLQPYGRSLDVHADADQALLWEPRLQLAALSGTQVSPSPWSPISPSDVIAPPRRIGEDGVYSQWYTRDVQLPSFDPARAAYDKAVEILKKELTTAELEVLRLQERNSIQDVQSALDSALEEYQLKSKTSKARDWLSKCSSRVMYYAAVFDTFSQHHPEYVSLAWGAFKFLFIAVLNYEELLVEVSKAVSRIADALPRTELQSLLYPTPRMQDTVAQLYAKILEFALMAIKFYKKGKLSHSILSVIKPFSLSFQPIIEEITERSRRVDQLASALSKAELRDLRIEFTRNSAHSDAEIRSLRLEVTRMRTDTLRLMEMMALQSQSLLSYQNEHKVMYRVRLIEQIQELIMLEDTPVADDTLAWCRSMRNRRRQKAPTQLPLQELSKLKSWLLSPESSLLLASGQGVKTSALDFAASFLDAILEKRSPVLWALPGTVIDLDGRADVSMTGVLKSLISQALSINSGIVSEGINPLTAKHFKAATSIQQWFDILQRCVSSFKYLFLVIDASVIDAAAEHEEAETQRFKPGDFVEQMSHLISKKSQGYLKIVIASWKYSTISSIDTGGICGDIEISTDRGRRVERLMRQPKYRALEASYDDEDSKYDKWPSKINKREKVPPEADLLLPSTIYGFNLEKKKWIELEVENFHPLAWNKKAFERLVLDRQTKEMIRALVDVQATATKMDDIITGKGNGLIVLLHGSPGTGKTLTAETVAEIAEKPLYRVTCGDIGTQPREVEKYLASVMYLGKVWDCVLLLDEADVFLEERTMADLQRNSLVSVFLRALEYYEGILILTSNRVGTFDEAFKSRIQVAIHYDDLTKKSRKAIWQNFFDMMDESPHEDANIKELEREIDQLATEDMNGRQIRNALLTARQLAKHRKEQLDWSHLNQVMKTSATFNKYLKKVRGHSDEQWAREERLR</sequence>
<dbReference type="InterPro" id="IPR003593">
    <property type="entry name" value="AAA+_ATPase"/>
</dbReference>
<dbReference type="Pfam" id="PF24809">
    <property type="entry name" value="DUF7708"/>
    <property type="match status" value="1"/>
</dbReference>
<evidence type="ECO:0000313" key="3">
    <source>
        <dbReference type="EMBL" id="TDZ36035.1"/>
    </source>
</evidence>
<protein>
    <submittedName>
        <fullName evidence="3">ATPase family AAA domain-containing protein 3B</fullName>
    </submittedName>
</protein>
<dbReference type="InterPro" id="IPR027417">
    <property type="entry name" value="P-loop_NTPase"/>
</dbReference>
<dbReference type="InterPro" id="IPR056125">
    <property type="entry name" value="DUF7708"/>
</dbReference>
<dbReference type="SUPFAM" id="SSF52540">
    <property type="entry name" value="P-loop containing nucleoside triphosphate hydrolases"/>
    <property type="match status" value="1"/>
</dbReference>
<proteinExistence type="predicted"/>
<gene>
    <name evidence="3" type="primary">ATAD3B-0</name>
    <name evidence="3" type="ORF">C8035_v009062</name>
</gene>
<dbReference type="GO" id="GO:0005524">
    <property type="term" value="F:ATP binding"/>
    <property type="evidence" value="ECO:0007669"/>
    <property type="project" value="InterPro"/>
</dbReference>